<dbReference type="Proteomes" id="UP001066276">
    <property type="component" value="Chromosome 4_2"/>
</dbReference>
<proteinExistence type="predicted"/>
<organism evidence="1 2">
    <name type="scientific">Pleurodeles waltl</name>
    <name type="common">Iberian ribbed newt</name>
    <dbReference type="NCBI Taxonomy" id="8319"/>
    <lineage>
        <taxon>Eukaryota</taxon>
        <taxon>Metazoa</taxon>
        <taxon>Chordata</taxon>
        <taxon>Craniata</taxon>
        <taxon>Vertebrata</taxon>
        <taxon>Euteleostomi</taxon>
        <taxon>Amphibia</taxon>
        <taxon>Batrachia</taxon>
        <taxon>Caudata</taxon>
        <taxon>Salamandroidea</taxon>
        <taxon>Salamandridae</taxon>
        <taxon>Pleurodelinae</taxon>
        <taxon>Pleurodeles</taxon>
    </lineage>
</organism>
<name>A0AAV7SJJ8_PLEWA</name>
<feature type="non-terminal residue" evidence="1">
    <location>
        <position position="83"/>
    </location>
</feature>
<evidence type="ECO:0000313" key="1">
    <source>
        <dbReference type="EMBL" id="KAJ1164224.1"/>
    </source>
</evidence>
<dbReference type="AlphaFoldDB" id="A0AAV7SJJ8"/>
<reference evidence="1" key="1">
    <citation type="journal article" date="2022" name="bioRxiv">
        <title>Sequencing and chromosome-scale assembly of the giantPleurodeles waltlgenome.</title>
        <authorList>
            <person name="Brown T."/>
            <person name="Elewa A."/>
            <person name="Iarovenko S."/>
            <person name="Subramanian E."/>
            <person name="Araus A.J."/>
            <person name="Petzold A."/>
            <person name="Susuki M."/>
            <person name="Suzuki K.-i.T."/>
            <person name="Hayashi T."/>
            <person name="Toyoda A."/>
            <person name="Oliveira C."/>
            <person name="Osipova E."/>
            <person name="Leigh N.D."/>
            <person name="Simon A."/>
            <person name="Yun M.H."/>
        </authorList>
    </citation>
    <scope>NUCLEOTIDE SEQUENCE</scope>
    <source>
        <strain evidence="1">20211129_DDA</strain>
        <tissue evidence="1">Liver</tissue>
    </source>
</reference>
<protein>
    <submittedName>
        <fullName evidence="1">Uncharacterized protein</fullName>
    </submittedName>
</protein>
<dbReference type="EMBL" id="JANPWB010000008">
    <property type="protein sequence ID" value="KAJ1164224.1"/>
    <property type="molecule type" value="Genomic_DNA"/>
</dbReference>
<gene>
    <name evidence="1" type="ORF">NDU88_004669</name>
</gene>
<feature type="non-terminal residue" evidence="1">
    <location>
        <position position="1"/>
    </location>
</feature>
<accession>A0AAV7SJJ8</accession>
<sequence>IMDARRGPYDRGSGNFPPAFLRFGKSSFMCPGVRPGLSIHYKVHAIAHDVPTCTTDAMSPECLAKAGLANQSCLHITELKPPT</sequence>
<comment type="caution">
    <text evidence="1">The sequence shown here is derived from an EMBL/GenBank/DDBJ whole genome shotgun (WGS) entry which is preliminary data.</text>
</comment>
<keyword evidence="2" id="KW-1185">Reference proteome</keyword>
<evidence type="ECO:0000313" key="2">
    <source>
        <dbReference type="Proteomes" id="UP001066276"/>
    </source>
</evidence>